<organism evidence="1 2">
    <name type="scientific">Cetraspora pellucida</name>
    <dbReference type="NCBI Taxonomy" id="1433469"/>
    <lineage>
        <taxon>Eukaryota</taxon>
        <taxon>Fungi</taxon>
        <taxon>Fungi incertae sedis</taxon>
        <taxon>Mucoromycota</taxon>
        <taxon>Glomeromycotina</taxon>
        <taxon>Glomeromycetes</taxon>
        <taxon>Diversisporales</taxon>
        <taxon>Gigasporaceae</taxon>
        <taxon>Cetraspora</taxon>
    </lineage>
</organism>
<reference evidence="1" key="1">
    <citation type="submission" date="2021-06" db="EMBL/GenBank/DDBJ databases">
        <authorList>
            <person name="Kallberg Y."/>
            <person name="Tangrot J."/>
            <person name="Rosling A."/>
        </authorList>
    </citation>
    <scope>NUCLEOTIDE SEQUENCE</scope>
    <source>
        <strain evidence="1">28 12/20/2015</strain>
    </source>
</reference>
<sequence>MGFCTSCNNTLPVEAFVHKGKNYKTCSNCLDARSKKRNLKKRPLSNNNKYEKESERTYNNISFTQIAEYVTSKAANLGKNEMLFFNLHIELDNIILNTAQHNAKNIVRLIVDEIEGLDRYDWVFTTGAEMTIHFDCHKKLKICIDIPAKGAIVMFCHDIQYEKPIDVTTPLEVKQEIMQNLHMDPIQLRTHLHQKFNVLLTTNKRIHYWWSIYCQRLYKSDDDHIISASIGFTTPLFFQLLPLSSVHCDAIYKTARGCFELLEILKEQAFL</sequence>
<name>A0ACA9MPC9_9GLOM</name>
<accession>A0ACA9MPC9</accession>
<comment type="caution">
    <text evidence="1">The sequence shown here is derived from an EMBL/GenBank/DDBJ whole genome shotgun (WGS) entry which is preliminary data.</text>
</comment>
<dbReference type="Proteomes" id="UP000789366">
    <property type="component" value="Unassembled WGS sequence"/>
</dbReference>
<gene>
    <name evidence="1" type="ORF">SPELUC_LOCUS7295</name>
</gene>
<protein>
    <submittedName>
        <fullName evidence="1">14635_t:CDS:1</fullName>
    </submittedName>
</protein>
<dbReference type="EMBL" id="CAJVPW010009447">
    <property type="protein sequence ID" value="CAG8605470.1"/>
    <property type="molecule type" value="Genomic_DNA"/>
</dbReference>
<evidence type="ECO:0000313" key="2">
    <source>
        <dbReference type="Proteomes" id="UP000789366"/>
    </source>
</evidence>
<keyword evidence="2" id="KW-1185">Reference proteome</keyword>
<proteinExistence type="predicted"/>
<evidence type="ECO:0000313" key="1">
    <source>
        <dbReference type="EMBL" id="CAG8605470.1"/>
    </source>
</evidence>